<dbReference type="GO" id="GO:0008270">
    <property type="term" value="F:zinc ion binding"/>
    <property type="evidence" value="ECO:0007669"/>
    <property type="project" value="UniProtKB-KW"/>
</dbReference>
<dbReference type="AlphaFoldDB" id="A0AAW1MVC0"/>
<dbReference type="Pfam" id="PF00098">
    <property type="entry name" value="zf-CCHC"/>
    <property type="match status" value="1"/>
</dbReference>
<dbReference type="SUPFAM" id="SSF57756">
    <property type="entry name" value="Retrovirus zinc finger-like domains"/>
    <property type="match status" value="1"/>
</dbReference>
<keyword evidence="1" id="KW-0862">Zinc</keyword>
<keyword evidence="1" id="KW-0863">Zinc-finger</keyword>
<dbReference type="PROSITE" id="PS50158">
    <property type="entry name" value="ZF_CCHC"/>
    <property type="match status" value="1"/>
</dbReference>
<keyword evidence="1" id="KW-0479">Metal-binding</keyword>
<protein>
    <recommendedName>
        <fullName evidence="2">CCHC-type domain-containing protein</fullName>
    </recommendedName>
</protein>
<dbReference type="InterPro" id="IPR032567">
    <property type="entry name" value="RTL1-rel"/>
</dbReference>
<evidence type="ECO:0000313" key="3">
    <source>
        <dbReference type="EMBL" id="KAK9750087.1"/>
    </source>
</evidence>
<comment type="caution">
    <text evidence="3">The sequence shown here is derived from an EMBL/GenBank/DDBJ whole genome shotgun (WGS) entry which is preliminary data.</text>
</comment>
<evidence type="ECO:0000313" key="4">
    <source>
        <dbReference type="Proteomes" id="UP001443914"/>
    </source>
</evidence>
<organism evidence="3 4">
    <name type="scientific">Saponaria officinalis</name>
    <name type="common">Common soapwort</name>
    <name type="synonym">Lychnis saponaria</name>
    <dbReference type="NCBI Taxonomy" id="3572"/>
    <lineage>
        <taxon>Eukaryota</taxon>
        <taxon>Viridiplantae</taxon>
        <taxon>Streptophyta</taxon>
        <taxon>Embryophyta</taxon>
        <taxon>Tracheophyta</taxon>
        <taxon>Spermatophyta</taxon>
        <taxon>Magnoliopsida</taxon>
        <taxon>eudicotyledons</taxon>
        <taxon>Gunneridae</taxon>
        <taxon>Pentapetalae</taxon>
        <taxon>Caryophyllales</taxon>
        <taxon>Caryophyllaceae</taxon>
        <taxon>Caryophylleae</taxon>
        <taxon>Saponaria</taxon>
    </lineage>
</organism>
<proteinExistence type="predicted"/>
<evidence type="ECO:0000259" key="2">
    <source>
        <dbReference type="PROSITE" id="PS50158"/>
    </source>
</evidence>
<dbReference type="PANTHER" id="PTHR15503">
    <property type="entry name" value="LDOC1 RELATED"/>
    <property type="match status" value="1"/>
</dbReference>
<dbReference type="SMART" id="SM00343">
    <property type="entry name" value="ZnF_C2HC"/>
    <property type="match status" value="1"/>
</dbReference>
<feature type="domain" description="CCHC-type" evidence="2">
    <location>
        <begin position="251"/>
        <end position="266"/>
    </location>
</feature>
<dbReference type="Gene3D" id="4.10.60.10">
    <property type="entry name" value="Zinc finger, CCHC-type"/>
    <property type="match status" value="1"/>
</dbReference>
<dbReference type="PANTHER" id="PTHR15503:SF42">
    <property type="entry name" value="ZINC FINGER, CCHC-TYPE, RETROTRANSPOSON GAG DOMAIN, ASPARTIC PEPTIDASE DOMAIN PROTEIN-RELATED"/>
    <property type="match status" value="1"/>
</dbReference>
<evidence type="ECO:0000256" key="1">
    <source>
        <dbReference type="PROSITE-ProRule" id="PRU00047"/>
    </source>
</evidence>
<dbReference type="GO" id="GO:0003676">
    <property type="term" value="F:nucleic acid binding"/>
    <property type="evidence" value="ECO:0007669"/>
    <property type="project" value="InterPro"/>
</dbReference>
<reference evidence="3" key="1">
    <citation type="submission" date="2024-03" db="EMBL/GenBank/DDBJ databases">
        <title>WGS assembly of Saponaria officinalis var. Norfolk2.</title>
        <authorList>
            <person name="Jenkins J."/>
            <person name="Shu S."/>
            <person name="Grimwood J."/>
            <person name="Barry K."/>
            <person name="Goodstein D."/>
            <person name="Schmutz J."/>
            <person name="Leebens-Mack J."/>
            <person name="Osbourn A."/>
        </authorList>
    </citation>
    <scope>NUCLEOTIDE SEQUENCE [LARGE SCALE GENOMIC DNA]</scope>
    <source>
        <strain evidence="3">JIC</strain>
    </source>
</reference>
<name>A0AAW1MVC0_SAPOF</name>
<gene>
    <name evidence="3" type="ORF">RND81_02G172400</name>
</gene>
<dbReference type="Pfam" id="PF03732">
    <property type="entry name" value="Retrotrans_gag"/>
    <property type="match status" value="1"/>
</dbReference>
<accession>A0AAW1MVC0</accession>
<keyword evidence="4" id="KW-1185">Reference proteome</keyword>
<dbReference type="InterPro" id="IPR036875">
    <property type="entry name" value="Znf_CCHC_sf"/>
</dbReference>
<dbReference type="InterPro" id="IPR005162">
    <property type="entry name" value="Retrotrans_gag_dom"/>
</dbReference>
<dbReference type="EMBL" id="JBDFQZ010000002">
    <property type="protein sequence ID" value="KAK9750087.1"/>
    <property type="molecule type" value="Genomic_DNA"/>
</dbReference>
<sequence>MAEPSGNNARQNAEDLARMRRLEDAVITLANNANQAGGQQQQQQQQTIFDKFVRHHPSAYDGVCNLIVLEALIREMEKVFIATLCPEDHKVGIAFYYLQREADNWWSISRVAIQDQHGFGWGRFCETLKKRFYLDELRWQKEREFLRLEQGSLSVQAYAEKFMELSRFATTIVPDAASRVRRFEKNLTPKVRTVLAGSPSVTFQQAYDRALSVYESVKAEEAETERRSPNLAGCHKPYHPGKNFNGTPIVCFSCKEPGHKSNACPKKLTGTVRSTGSGSGSGSQAQKGRIFVMTRAEAESHSGVISGIFLLKLYLSVISFVPSFLCNT</sequence>
<dbReference type="Proteomes" id="UP001443914">
    <property type="component" value="Unassembled WGS sequence"/>
</dbReference>
<dbReference type="InterPro" id="IPR001878">
    <property type="entry name" value="Znf_CCHC"/>
</dbReference>